<gene>
    <name evidence="5" type="primary">adk</name>
    <name evidence="9" type="ORF">E4680_00460</name>
</gene>
<dbReference type="CDD" id="cd01428">
    <property type="entry name" value="ADK"/>
    <property type="match status" value="1"/>
</dbReference>
<dbReference type="GO" id="GO:0008270">
    <property type="term" value="F:zinc ion binding"/>
    <property type="evidence" value="ECO:0007669"/>
    <property type="project" value="UniProtKB-UniRule"/>
</dbReference>
<dbReference type="NCBIfam" id="TIGR01351">
    <property type="entry name" value="adk"/>
    <property type="match status" value="1"/>
</dbReference>
<dbReference type="Pfam" id="PF05191">
    <property type="entry name" value="ADK_lid"/>
    <property type="match status" value="1"/>
</dbReference>
<feature type="binding site" evidence="5">
    <location>
        <position position="199"/>
    </location>
    <ligand>
        <name>ATP</name>
        <dbReference type="ChEBI" id="CHEBI:30616"/>
    </ligand>
</feature>
<comment type="subunit">
    <text evidence="5 7">Monomer.</text>
</comment>
<reference evidence="9 10" key="1">
    <citation type="journal article" date="2019" name="ISME J.">
        <title>Candidatus Macondimonas diazotrophica, a novel gammaproteobacterial genus dominating crude-oil-contaminated coastal sediments.</title>
        <authorList>
            <person name="Karthikeyan S."/>
            <person name="Konstantinidis K."/>
        </authorList>
    </citation>
    <scope>NUCLEOTIDE SEQUENCE [LARGE SCALE GENOMIC DNA]</scope>
    <source>
        <strain evidence="9 10">KTK01</strain>
    </source>
</reference>
<protein>
    <recommendedName>
        <fullName evidence="5 7">Adenylate kinase</fullName>
        <shortName evidence="5">AK</shortName>
        <ecNumber evidence="5 7">2.7.4.3</ecNumber>
    </recommendedName>
    <alternativeName>
        <fullName evidence="5">ATP-AMP transphosphorylase</fullName>
    </alternativeName>
    <alternativeName>
        <fullName evidence="5">ATP:AMP phosphotransferase</fullName>
    </alternativeName>
    <alternativeName>
        <fullName evidence="5">Adenylate monophosphate kinase</fullName>
    </alternativeName>
</protein>
<feature type="binding site" evidence="5">
    <location>
        <position position="92"/>
    </location>
    <ligand>
        <name>AMP</name>
        <dbReference type="ChEBI" id="CHEBI:456215"/>
    </ligand>
</feature>
<comment type="caution">
    <text evidence="9">The sequence shown here is derived from an EMBL/GenBank/DDBJ whole genome shotgun (WGS) entry which is preliminary data.</text>
</comment>
<feature type="binding site" evidence="5">
    <location>
        <position position="150"/>
    </location>
    <ligand>
        <name>Zn(2+)</name>
        <dbReference type="ChEBI" id="CHEBI:29105"/>
        <note>structural</note>
    </ligand>
</feature>
<name>A0A4Z0FEA7_9GAMM</name>
<feature type="binding site" evidence="5">
    <location>
        <position position="36"/>
    </location>
    <ligand>
        <name>AMP</name>
        <dbReference type="ChEBI" id="CHEBI:456215"/>
    </ligand>
</feature>
<dbReference type="InterPro" id="IPR000850">
    <property type="entry name" value="Adenylat/UMP-CMP_kin"/>
</dbReference>
<keyword evidence="3 5" id="KW-0547">Nucleotide-binding</keyword>
<dbReference type="GO" id="GO:0004017">
    <property type="term" value="F:AMP kinase activity"/>
    <property type="evidence" value="ECO:0007669"/>
    <property type="project" value="UniProtKB-UniRule"/>
</dbReference>
<dbReference type="Gene3D" id="3.40.50.300">
    <property type="entry name" value="P-loop containing nucleotide triphosphate hydrolases"/>
    <property type="match status" value="1"/>
</dbReference>
<comment type="catalytic activity">
    <reaction evidence="5 7">
        <text>AMP + ATP = 2 ADP</text>
        <dbReference type="Rhea" id="RHEA:12973"/>
        <dbReference type="ChEBI" id="CHEBI:30616"/>
        <dbReference type="ChEBI" id="CHEBI:456215"/>
        <dbReference type="ChEBI" id="CHEBI:456216"/>
        <dbReference type="EC" id="2.7.4.3"/>
    </reaction>
</comment>
<feature type="binding site" evidence="5">
    <location>
        <begin position="85"/>
        <end position="88"/>
    </location>
    <ligand>
        <name>AMP</name>
        <dbReference type="ChEBI" id="CHEBI:456215"/>
    </ligand>
</feature>
<dbReference type="Proteomes" id="UP000297890">
    <property type="component" value="Unassembled WGS sequence"/>
</dbReference>
<comment type="pathway">
    <text evidence="5">Purine metabolism; AMP biosynthesis via salvage pathway; AMP from ADP: step 1/1.</text>
</comment>
<keyword evidence="2 5" id="KW-0545">Nucleotide biosynthesis</keyword>
<feature type="binding site" evidence="5">
    <location>
        <position position="171"/>
    </location>
    <ligand>
        <name>AMP</name>
        <dbReference type="ChEBI" id="CHEBI:456215"/>
    </ligand>
</feature>
<keyword evidence="5" id="KW-0862">Zinc</keyword>
<comment type="domain">
    <text evidence="5">Consists of three domains, a large central CORE domain and two small peripheral domains, NMPbind and LID, which undergo movements during catalysis. The LID domain closes over the site of phosphoryl transfer upon ATP binding. Assembling and dissambling the active center during each catalytic cycle provides an effective means to prevent ATP hydrolysis. Some bacteria have evolved a zinc-coordinating structure that stabilizes the LID domain.</text>
</comment>
<comment type="caution">
    <text evidence="5">Lacks conserved residue(s) required for the propagation of feature annotation.</text>
</comment>
<evidence type="ECO:0000256" key="6">
    <source>
        <dbReference type="RuleBase" id="RU003330"/>
    </source>
</evidence>
<feature type="binding site" evidence="5">
    <location>
        <begin position="10"/>
        <end position="15"/>
    </location>
    <ligand>
        <name>ATP</name>
        <dbReference type="ChEBI" id="CHEBI:30616"/>
    </ligand>
</feature>
<feature type="region of interest" description="NMP" evidence="5">
    <location>
        <begin position="30"/>
        <end position="59"/>
    </location>
</feature>
<comment type="function">
    <text evidence="5">Catalyzes the reversible transfer of the terminal phosphate group between ATP and AMP. Plays an important role in cellular energy homeostasis and in adenine nucleotide metabolism.</text>
</comment>
<feature type="binding site" evidence="5">
    <location>
        <position position="127"/>
    </location>
    <ligand>
        <name>ATP</name>
        <dbReference type="ChEBI" id="CHEBI:30616"/>
    </ligand>
</feature>
<feature type="binding site" evidence="5">
    <location>
        <position position="133"/>
    </location>
    <ligand>
        <name>Zn(2+)</name>
        <dbReference type="ChEBI" id="CHEBI:29105"/>
        <note>structural</note>
    </ligand>
</feature>
<dbReference type="EMBL" id="SRIO01000001">
    <property type="protein sequence ID" value="TFZ84052.1"/>
    <property type="molecule type" value="Genomic_DNA"/>
</dbReference>
<keyword evidence="10" id="KW-1185">Reference proteome</keyword>
<sequence length="214" mass="23269">MRIVLLGAPGSGKGTQAKLLVERLGVPQISTGDLLRAAVAAQSPLGLKAKAAMDAGELVSDDIVLGMIRERIAQADAKAGFILDGFPRNSAQATALDTLLAELNQDIDRAIHIQVPFDELLKRLTGRRTCTQCGALYNVYFSPPKQDGVCDRCGGALMQRDDDNEQTISRRLRVYEDQTQPLIEYYERQGKLATVSGSGEVTEILRRIIEALSV</sequence>
<feature type="binding site" evidence="5">
    <location>
        <position position="160"/>
    </location>
    <ligand>
        <name>AMP</name>
        <dbReference type="ChEBI" id="CHEBI:456215"/>
    </ligand>
</feature>
<dbReference type="PANTHER" id="PTHR23359">
    <property type="entry name" value="NUCLEOTIDE KINASE"/>
    <property type="match status" value="1"/>
</dbReference>
<dbReference type="Pfam" id="PF00406">
    <property type="entry name" value="ADK"/>
    <property type="match status" value="1"/>
</dbReference>
<evidence type="ECO:0000256" key="3">
    <source>
        <dbReference type="ARBA" id="ARBA00022741"/>
    </source>
</evidence>
<dbReference type="PRINTS" id="PR00094">
    <property type="entry name" value="ADENYLTKNASE"/>
</dbReference>
<evidence type="ECO:0000256" key="2">
    <source>
        <dbReference type="ARBA" id="ARBA00022727"/>
    </source>
</evidence>
<dbReference type="AlphaFoldDB" id="A0A4Z0FEA7"/>
<evidence type="ECO:0000256" key="7">
    <source>
        <dbReference type="RuleBase" id="RU003331"/>
    </source>
</evidence>
<feature type="domain" description="Adenylate kinase active site lid" evidence="8">
    <location>
        <begin position="127"/>
        <end position="162"/>
    </location>
</feature>
<keyword evidence="1 5" id="KW-0808">Transferase</keyword>
<dbReference type="NCBIfam" id="NF011100">
    <property type="entry name" value="PRK14527.1"/>
    <property type="match status" value="1"/>
</dbReference>
<feature type="binding site" evidence="5">
    <location>
        <position position="153"/>
    </location>
    <ligand>
        <name>Zn(2+)</name>
        <dbReference type="ChEBI" id="CHEBI:29105"/>
        <note>structural</note>
    </ligand>
</feature>
<keyword evidence="4 5" id="KW-0418">Kinase</keyword>
<dbReference type="GO" id="GO:0005524">
    <property type="term" value="F:ATP binding"/>
    <property type="evidence" value="ECO:0007669"/>
    <property type="project" value="UniProtKB-UniRule"/>
</dbReference>
<evidence type="ECO:0000256" key="1">
    <source>
        <dbReference type="ARBA" id="ARBA00022679"/>
    </source>
</evidence>
<evidence type="ECO:0000313" key="10">
    <source>
        <dbReference type="Proteomes" id="UP000297890"/>
    </source>
</evidence>
<dbReference type="InterPro" id="IPR007862">
    <property type="entry name" value="Adenylate_kinase_lid-dom"/>
</dbReference>
<dbReference type="RefSeq" id="WP_135280411.1">
    <property type="nucleotide sequence ID" value="NZ_SRIO01000001.1"/>
</dbReference>
<keyword evidence="5 7" id="KW-0067">ATP-binding</keyword>
<evidence type="ECO:0000259" key="8">
    <source>
        <dbReference type="Pfam" id="PF05191"/>
    </source>
</evidence>
<feature type="binding site" evidence="5">
    <location>
        <begin position="57"/>
        <end position="59"/>
    </location>
    <ligand>
        <name>AMP</name>
        <dbReference type="ChEBI" id="CHEBI:456215"/>
    </ligand>
</feature>
<organism evidence="9 10">
    <name type="scientific">Candidatus Macondimonas diazotrophica</name>
    <dbReference type="NCBI Taxonomy" id="2305248"/>
    <lineage>
        <taxon>Bacteria</taxon>
        <taxon>Pseudomonadati</taxon>
        <taxon>Pseudomonadota</taxon>
        <taxon>Gammaproteobacteria</taxon>
        <taxon>Chromatiales</taxon>
        <taxon>Ectothiorhodospiraceae</taxon>
        <taxon>Candidatus Macondimonas</taxon>
    </lineage>
</organism>
<evidence type="ECO:0000256" key="4">
    <source>
        <dbReference type="ARBA" id="ARBA00022777"/>
    </source>
</evidence>
<dbReference type="SUPFAM" id="SSF52540">
    <property type="entry name" value="P-loop containing nucleoside triphosphate hydrolases"/>
    <property type="match status" value="1"/>
</dbReference>
<feature type="binding site" evidence="5">
    <location>
        <position position="130"/>
    </location>
    <ligand>
        <name>Zn(2+)</name>
        <dbReference type="ChEBI" id="CHEBI:29105"/>
        <note>structural</note>
    </ligand>
</feature>
<dbReference type="HAMAP" id="MF_00235">
    <property type="entry name" value="Adenylate_kinase_Adk"/>
    <property type="match status" value="1"/>
</dbReference>
<accession>A0A4Z0FEA7</accession>
<dbReference type="InterPro" id="IPR006259">
    <property type="entry name" value="Adenyl_kin_sub"/>
</dbReference>
<dbReference type="PROSITE" id="PS00113">
    <property type="entry name" value="ADENYLATE_KINASE"/>
    <property type="match status" value="1"/>
</dbReference>
<dbReference type="UniPathway" id="UPA00588">
    <property type="reaction ID" value="UER00649"/>
</dbReference>
<feature type="region of interest" description="LID" evidence="5">
    <location>
        <begin position="126"/>
        <end position="163"/>
    </location>
</feature>
<keyword evidence="5" id="KW-0963">Cytoplasm</keyword>
<dbReference type="GO" id="GO:0044209">
    <property type="term" value="P:AMP salvage"/>
    <property type="evidence" value="ECO:0007669"/>
    <property type="project" value="UniProtKB-UniRule"/>
</dbReference>
<proteinExistence type="inferred from homology"/>
<evidence type="ECO:0000256" key="5">
    <source>
        <dbReference type="HAMAP-Rule" id="MF_00235"/>
    </source>
</evidence>
<comment type="similarity">
    <text evidence="5 6">Belongs to the adenylate kinase family.</text>
</comment>
<dbReference type="FunFam" id="3.40.50.300:FF:000106">
    <property type="entry name" value="Adenylate kinase mitochondrial"/>
    <property type="match status" value="1"/>
</dbReference>
<comment type="subcellular location">
    <subcellularLocation>
        <location evidence="5 7">Cytoplasm</location>
    </subcellularLocation>
</comment>
<feature type="binding site" evidence="5">
    <location>
        <position position="31"/>
    </location>
    <ligand>
        <name>AMP</name>
        <dbReference type="ChEBI" id="CHEBI:456215"/>
    </ligand>
</feature>
<dbReference type="NCBIfam" id="NF001381">
    <property type="entry name" value="PRK00279.1-3"/>
    <property type="match status" value="1"/>
</dbReference>
<dbReference type="InterPro" id="IPR027417">
    <property type="entry name" value="P-loop_NTPase"/>
</dbReference>
<dbReference type="OrthoDB" id="9805030at2"/>
<dbReference type="InterPro" id="IPR033690">
    <property type="entry name" value="Adenylat_kinase_CS"/>
</dbReference>
<evidence type="ECO:0000313" key="9">
    <source>
        <dbReference type="EMBL" id="TFZ84052.1"/>
    </source>
</evidence>
<keyword evidence="5" id="KW-0479">Metal-binding</keyword>
<dbReference type="GO" id="GO:0005737">
    <property type="term" value="C:cytoplasm"/>
    <property type="evidence" value="ECO:0007669"/>
    <property type="project" value="UniProtKB-SubCell"/>
</dbReference>
<dbReference type="EC" id="2.7.4.3" evidence="5 7"/>
<dbReference type="NCBIfam" id="NF001380">
    <property type="entry name" value="PRK00279.1-2"/>
    <property type="match status" value="1"/>
</dbReference>